<keyword evidence="3" id="KW-0677">Repeat</keyword>
<dbReference type="PROSITE" id="PS00028">
    <property type="entry name" value="ZINC_FINGER_C2H2_1"/>
    <property type="match status" value="5"/>
</dbReference>
<feature type="domain" description="C2H2-type" evidence="14">
    <location>
        <begin position="242"/>
        <end position="271"/>
    </location>
</feature>
<evidence type="ECO:0000256" key="12">
    <source>
        <dbReference type="PROSITE-ProRule" id="PRU00042"/>
    </source>
</evidence>
<accession>A0ABD1J4X7</accession>
<evidence type="ECO:0000313" key="15">
    <source>
        <dbReference type="EMBL" id="KAL2082154.1"/>
    </source>
</evidence>
<name>A0ABD1J4X7_9TELE</name>
<evidence type="ECO:0000256" key="1">
    <source>
        <dbReference type="ARBA" id="ARBA00004123"/>
    </source>
</evidence>
<comment type="subcellular location">
    <subcellularLocation>
        <location evidence="1">Nucleus</location>
    </subcellularLocation>
</comment>
<dbReference type="FunFam" id="3.30.160.60:FF:000072">
    <property type="entry name" value="zinc finger protein 143 isoform X1"/>
    <property type="match status" value="1"/>
</dbReference>
<evidence type="ECO:0000256" key="11">
    <source>
        <dbReference type="ARBA" id="ARBA00023242"/>
    </source>
</evidence>
<feature type="domain" description="C2H2-type" evidence="14">
    <location>
        <begin position="272"/>
        <end position="301"/>
    </location>
</feature>
<evidence type="ECO:0000256" key="13">
    <source>
        <dbReference type="SAM" id="MobiDB-lite"/>
    </source>
</evidence>
<dbReference type="EMBL" id="JBHFQA010000019">
    <property type="protein sequence ID" value="KAL2082154.1"/>
    <property type="molecule type" value="Genomic_DNA"/>
</dbReference>
<evidence type="ECO:0000259" key="14">
    <source>
        <dbReference type="PROSITE" id="PS50157"/>
    </source>
</evidence>
<dbReference type="PANTHER" id="PTHR14003:SF24">
    <property type="entry name" value="ZINC FINGER PROTEIN 410"/>
    <property type="match status" value="1"/>
</dbReference>
<dbReference type="Pfam" id="PF00096">
    <property type="entry name" value="zf-C2H2"/>
    <property type="match status" value="4"/>
</dbReference>
<evidence type="ECO:0000256" key="6">
    <source>
        <dbReference type="ARBA" id="ARBA00022843"/>
    </source>
</evidence>
<gene>
    <name evidence="15" type="ORF">ACEWY4_021972</name>
</gene>
<dbReference type="InterPro" id="IPR036236">
    <property type="entry name" value="Znf_C2H2_sf"/>
</dbReference>
<keyword evidence="11" id="KW-0539">Nucleus</keyword>
<feature type="region of interest" description="Disordered" evidence="13">
    <location>
        <begin position="205"/>
        <end position="234"/>
    </location>
</feature>
<evidence type="ECO:0000256" key="10">
    <source>
        <dbReference type="ARBA" id="ARBA00023163"/>
    </source>
</evidence>
<sequence length="467" mass="50863">MLSDELDSKPELLVEFVQNASIPLGQGLEEPDPKSTCLPLQPLPADSPICNQLQLTDNALGHGGSSEVQDFGSERSAMGAPLQPRNPSPVPDHPVSVAVNHDPAATHVHAHAHDHAHTHTPLPLMQELQQPDTTSYVLLNLAKGLAASAESLVFVQDEVEEGEELELGAGEGEGADGSAPWYLRVQELAHDSLIAATRAQLAKDAKDARANSNSEHLHGYQSEGARKEQVARGNRGNAEKVLRCPYENCHRTFTWPAHLKYHLKTHRNDRTFRCGAEGCGKSFYVLQRLQVHMRTHNGEKPYTCPEHTCGKRFTTAGNLKNHQRTHTGEKPFLCEVDSCGRSFAEYSSLRKHMLVHSGEKPHRCGVCGKTFSQSGSRNVHMRKRHGEEHLGTEGTDAGEALTHSSILEADGATSGDAMVTMTTVEPMNVHHTMLRGQDSVVVLSPPHDLVSMATGGHSYGEDVVALL</sequence>
<evidence type="ECO:0000256" key="4">
    <source>
        <dbReference type="ARBA" id="ARBA00022771"/>
    </source>
</evidence>
<protein>
    <recommendedName>
        <fullName evidence="14">C2H2-type domain-containing protein</fullName>
    </recommendedName>
</protein>
<keyword evidence="8" id="KW-0238">DNA-binding</keyword>
<proteinExistence type="predicted"/>
<evidence type="ECO:0000256" key="5">
    <source>
        <dbReference type="ARBA" id="ARBA00022833"/>
    </source>
</evidence>
<evidence type="ECO:0000256" key="8">
    <source>
        <dbReference type="ARBA" id="ARBA00023125"/>
    </source>
</evidence>
<dbReference type="GO" id="GO:0008270">
    <property type="term" value="F:zinc ion binding"/>
    <property type="evidence" value="ECO:0007669"/>
    <property type="project" value="UniProtKB-KW"/>
</dbReference>
<dbReference type="SUPFAM" id="SSF57667">
    <property type="entry name" value="beta-beta-alpha zinc fingers"/>
    <property type="match status" value="3"/>
</dbReference>
<keyword evidence="7" id="KW-0805">Transcription regulation</keyword>
<keyword evidence="9" id="KW-0010">Activator</keyword>
<organism evidence="15 16">
    <name type="scientific">Coilia grayii</name>
    <name type="common">Gray's grenadier anchovy</name>
    <dbReference type="NCBI Taxonomy" id="363190"/>
    <lineage>
        <taxon>Eukaryota</taxon>
        <taxon>Metazoa</taxon>
        <taxon>Chordata</taxon>
        <taxon>Craniata</taxon>
        <taxon>Vertebrata</taxon>
        <taxon>Euteleostomi</taxon>
        <taxon>Actinopterygii</taxon>
        <taxon>Neopterygii</taxon>
        <taxon>Teleostei</taxon>
        <taxon>Clupei</taxon>
        <taxon>Clupeiformes</taxon>
        <taxon>Clupeoidei</taxon>
        <taxon>Engraulidae</taxon>
        <taxon>Coilinae</taxon>
        <taxon>Coilia</taxon>
    </lineage>
</organism>
<keyword evidence="6" id="KW-0832">Ubl conjugation</keyword>
<dbReference type="AlphaFoldDB" id="A0ABD1J4X7"/>
<keyword evidence="16" id="KW-1185">Reference proteome</keyword>
<keyword evidence="5" id="KW-0862">Zinc</keyword>
<keyword evidence="2" id="KW-0479">Metal-binding</keyword>
<feature type="domain" description="C2H2-type" evidence="14">
    <location>
        <begin position="362"/>
        <end position="390"/>
    </location>
</feature>
<evidence type="ECO:0000256" key="9">
    <source>
        <dbReference type="ARBA" id="ARBA00023159"/>
    </source>
</evidence>
<evidence type="ECO:0000313" key="16">
    <source>
        <dbReference type="Proteomes" id="UP001591681"/>
    </source>
</evidence>
<feature type="domain" description="C2H2-type" evidence="14">
    <location>
        <begin position="332"/>
        <end position="361"/>
    </location>
</feature>
<dbReference type="Gene3D" id="3.30.160.60">
    <property type="entry name" value="Classic Zinc Finger"/>
    <property type="match status" value="5"/>
</dbReference>
<evidence type="ECO:0000256" key="3">
    <source>
        <dbReference type="ARBA" id="ARBA00022737"/>
    </source>
</evidence>
<evidence type="ECO:0000256" key="7">
    <source>
        <dbReference type="ARBA" id="ARBA00023015"/>
    </source>
</evidence>
<keyword evidence="4 12" id="KW-0863">Zinc-finger</keyword>
<evidence type="ECO:0000256" key="2">
    <source>
        <dbReference type="ARBA" id="ARBA00022723"/>
    </source>
</evidence>
<dbReference type="InterPro" id="IPR013087">
    <property type="entry name" value="Znf_C2H2_type"/>
</dbReference>
<dbReference type="FunFam" id="3.30.160.60:FF:000221">
    <property type="entry name" value="Zinc finger protein 410"/>
    <property type="match status" value="1"/>
</dbReference>
<keyword evidence="10" id="KW-0804">Transcription</keyword>
<dbReference type="FunFam" id="3.30.160.60:FF:000441">
    <property type="entry name" value="zinc finger protein 410 isoform X1"/>
    <property type="match status" value="1"/>
</dbReference>
<dbReference type="PROSITE" id="PS50157">
    <property type="entry name" value="ZINC_FINGER_C2H2_2"/>
    <property type="match status" value="5"/>
</dbReference>
<dbReference type="PANTHER" id="PTHR14003">
    <property type="entry name" value="TRANSCRIPTIONAL REPRESSOR PROTEIN YY"/>
    <property type="match status" value="1"/>
</dbReference>
<comment type="caution">
    <text evidence="15">The sequence shown here is derived from an EMBL/GenBank/DDBJ whole genome shotgun (WGS) entry which is preliminary data.</text>
</comment>
<dbReference type="FunFam" id="3.30.160.60:FF:000462">
    <property type="entry name" value="Zinc finger protein 410"/>
    <property type="match status" value="1"/>
</dbReference>
<dbReference type="SMART" id="SM00355">
    <property type="entry name" value="ZnF_C2H2"/>
    <property type="match status" value="5"/>
</dbReference>
<feature type="domain" description="C2H2-type" evidence="14">
    <location>
        <begin position="302"/>
        <end position="331"/>
    </location>
</feature>
<reference evidence="15 16" key="1">
    <citation type="submission" date="2024-09" db="EMBL/GenBank/DDBJ databases">
        <title>A chromosome-level genome assembly of Gray's grenadier anchovy, Coilia grayii.</title>
        <authorList>
            <person name="Fu Z."/>
        </authorList>
    </citation>
    <scope>NUCLEOTIDE SEQUENCE [LARGE SCALE GENOMIC DNA]</scope>
    <source>
        <strain evidence="15">G4</strain>
        <tissue evidence="15">Muscle</tissue>
    </source>
</reference>
<dbReference type="Proteomes" id="UP001591681">
    <property type="component" value="Unassembled WGS sequence"/>
</dbReference>